<dbReference type="GO" id="GO:0000103">
    <property type="term" value="P:sulfate assimilation"/>
    <property type="evidence" value="ECO:0007669"/>
    <property type="project" value="TreeGrafter"/>
</dbReference>
<feature type="transmembrane region" description="Helical" evidence="10">
    <location>
        <begin position="68"/>
        <end position="89"/>
    </location>
</feature>
<dbReference type="Pfam" id="PF07264">
    <property type="entry name" value="EI24"/>
    <property type="match status" value="1"/>
</dbReference>
<evidence type="ECO:0000256" key="6">
    <source>
        <dbReference type="ARBA" id="ARBA00022692"/>
    </source>
</evidence>
<proteinExistence type="predicted"/>
<gene>
    <name evidence="11" type="ORF">HMPREF0202_00539</name>
</gene>
<keyword evidence="8" id="KW-0764">Sulfate transport</keyword>
<dbReference type="GO" id="GO:0019344">
    <property type="term" value="P:cysteine biosynthetic process"/>
    <property type="evidence" value="ECO:0007669"/>
    <property type="project" value="TreeGrafter"/>
</dbReference>
<evidence type="ECO:0000256" key="9">
    <source>
        <dbReference type="ARBA" id="ARBA00023136"/>
    </source>
</evidence>
<dbReference type="PANTHER" id="PTHR37468">
    <property type="entry name" value="SULFATE TRANSPORTER CYSZ"/>
    <property type="match status" value="1"/>
</dbReference>
<dbReference type="GO" id="GO:0009675">
    <property type="term" value="F:high-affinity sulfate:proton symporter activity"/>
    <property type="evidence" value="ECO:0007669"/>
    <property type="project" value="TreeGrafter"/>
</dbReference>
<evidence type="ECO:0000313" key="12">
    <source>
        <dbReference type="Proteomes" id="UP000017081"/>
    </source>
</evidence>
<feature type="transmembrane region" description="Helical" evidence="10">
    <location>
        <begin position="25"/>
        <end position="48"/>
    </location>
</feature>
<dbReference type="HOGENOM" id="CLU_093767_0_0_0"/>
<organism evidence="11 12">
    <name type="scientific">Cetobacterium somerae ATCC BAA-474</name>
    <dbReference type="NCBI Taxonomy" id="1319815"/>
    <lineage>
        <taxon>Bacteria</taxon>
        <taxon>Fusobacteriati</taxon>
        <taxon>Fusobacteriota</taxon>
        <taxon>Fusobacteriia</taxon>
        <taxon>Fusobacteriales</taxon>
        <taxon>Fusobacteriaceae</taxon>
        <taxon>Cetobacterium</taxon>
    </lineage>
</organism>
<evidence type="ECO:0000256" key="8">
    <source>
        <dbReference type="ARBA" id="ARBA00023032"/>
    </source>
</evidence>
<comment type="caution">
    <text evidence="11">The sequence shown here is derived from an EMBL/GenBank/DDBJ whole genome shotgun (WGS) entry which is preliminary data.</text>
</comment>
<comment type="subcellular location">
    <subcellularLocation>
        <location evidence="1">Membrane</location>
        <topology evidence="1">Multi-pass membrane protein</topology>
    </subcellularLocation>
</comment>
<evidence type="ECO:0000256" key="1">
    <source>
        <dbReference type="ARBA" id="ARBA00004141"/>
    </source>
</evidence>
<keyword evidence="7 10" id="KW-1133">Transmembrane helix</keyword>
<evidence type="ECO:0000256" key="3">
    <source>
        <dbReference type="ARBA" id="ARBA00022475"/>
    </source>
</evidence>
<dbReference type="PANTHER" id="PTHR37468:SF1">
    <property type="entry name" value="SULFATE TRANSPORTER CYSZ"/>
    <property type="match status" value="1"/>
</dbReference>
<dbReference type="Proteomes" id="UP000017081">
    <property type="component" value="Unassembled WGS sequence"/>
</dbReference>
<evidence type="ECO:0000256" key="5">
    <source>
        <dbReference type="ARBA" id="ARBA00022605"/>
    </source>
</evidence>
<dbReference type="RefSeq" id="WP_023050086.1">
    <property type="nucleotide sequence ID" value="NZ_CP173065.2"/>
</dbReference>
<dbReference type="InterPro" id="IPR059112">
    <property type="entry name" value="CysZ/EI24"/>
</dbReference>
<keyword evidence="2" id="KW-0813">Transport</keyword>
<dbReference type="InterPro" id="IPR050480">
    <property type="entry name" value="CysZ-like"/>
</dbReference>
<keyword evidence="9 10" id="KW-0472">Membrane</keyword>
<dbReference type="GO" id="GO:0005886">
    <property type="term" value="C:plasma membrane"/>
    <property type="evidence" value="ECO:0007669"/>
    <property type="project" value="TreeGrafter"/>
</dbReference>
<dbReference type="EMBL" id="AXZF01000019">
    <property type="protein sequence ID" value="ERT69511.1"/>
    <property type="molecule type" value="Genomic_DNA"/>
</dbReference>
<keyword evidence="5" id="KW-0028">Amino-acid biosynthesis</keyword>
<evidence type="ECO:0000256" key="10">
    <source>
        <dbReference type="SAM" id="Phobius"/>
    </source>
</evidence>
<evidence type="ECO:0000256" key="7">
    <source>
        <dbReference type="ARBA" id="ARBA00022989"/>
    </source>
</evidence>
<keyword evidence="6 10" id="KW-0812">Transmembrane</keyword>
<reference evidence="11 12" key="1">
    <citation type="submission" date="2013-08" db="EMBL/GenBank/DDBJ databases">
        <authorList>
            <person name="Weinstock G."/>
            <person name="Sodergren E."/>
            <person name="Wylie T."/>
            <person name="Fulton L."/>
            <person name="Fulton R."/>
            <person name="Fronick C."/>
            <person name="O'Laughlin M."/>
            <person name="Godfrey J."/>
            <person name="Miner T."/>
            <person name="Herter B."/>
            <person name="Appelbaum E."/>
            <person name="Cordes M."/>
            <person name="Lek S."/>
            <person name="Wollam A."/>
            <person name="Pepin K.H."/>
            <person name="Palsikar V.B."/>
            <person name="Mitreva M."/>
            <person name="Wilson R.K."/>
        </authorList>
    </citation>
    <scope>NUCLEOTIDE SEQUENCE [LARGE SCALE GENOMIC DNA]</scope>
    <source>
        <strain evidence="11 12">ATCC BAA-474</strain>
    </source>
</reference>
<feature type="transmembrane region" description="Helical" evidence="10">
    <location>
        <begin position="143"/>
        <end position="169"/>
    </location>
</feature>
<accession>U7VDB8</accession>
<sequence length="249" mass="29139">MEKIRLMLESYLKAPGIIKKLKLSWGYFIGGVVGIIILIFFYWLSAYIGDWIFNKINIIFDVKSYAGLFRWLIIFIIRTIMVAIEYFFFKTILLGILAPFFSYISEKIENYQEGTEYRFTLKENFNFILRGIKIASKSFVKEIIYTFIVILLGFIPIVNLIVPILIFLIQSYFISYNFVDYTLERRRFSPEESAKFMKENRMVFTLGGGIFTLIYFIPVIGIVIGPIISIVAFTMTTLKILKLQNVIKE</sequence>
<protein>
    <submittedName>
        <fullName evidence="11">Uncharacterized protein</fullName>
    </submittedName>
</protein>
<evidence type="ECO:0000256" key="2">
    <source>
        <dbReference type="ARBA" id="ARBA00022448"/>
    </source>
</evidence>
<evidence type="ECO:0000256" key="4">
    <source>
        <dbReference type="ARBA" id="ARBA00022519"/>
    </source>
</evidence>
<keyword evidence="4" id="KW-0997">Cell inner membrane</keyword>
<name>U7VDB8_9FUSO</name>
<keyword evidence="3" id="KW-1003">Cell membrane</keyword>
<dbReference type="STRING" id="1319815.HMPREF0202_00539"/>
<dbReference type="eggNOG" id="COG2981">
    <property type="taxonomic scope" value="Bacteria"/>
</dbReference>
<dbReference type="AlphaFoldDB" id="U7VDB8"/>
<keyword evidence="12" id="KW-1185">Reference proteome</keyword>
<feature type="transmembrane region" description="Helical" evidence="10">
    <location>
        <begin position="210"/>
        <end position="233"/>
    </location>
</feature>
<evidence type="ECO:0000313" key="11">
    <source>
        <dbReference type="EMBL" id="ERT69511.1"/>
    </source>
</evidence>